<dbReference type="SUPFAM" id="SSF69099">
    <property type="entry name" value="Ran-GTPase activating protein 1 (RanGAP1), C-terminal domain"/>
    <property type="match status" value="1"/>
</dbReference>
<feature type="region of interest" description="Disordered" evidence="4">
    <location>
        <begin position="354"/>
        <end position="392"/>
    </location>
</feature>
<dbReference type="InterPro" id="IPR009109">
    <property type="entry name" value="Ran_GTPase_activating_1_C"/>
</dbReference>
<keyword evidence="1" id="KW-0343">GTPase activation</keyword>
<evidence type="ECO:0000313" key="6">
    <source>
        <dbReference type="EMBL" id="KAH3830310.1"/>
    </source>
</evidence>
<dbReference type="GO" id="GO:0031267">
    <property type="term" value="F:small GTPase binding"/>
    <property type="evidence" value="ECO:0007669"/>
    <property type="project" value="TreeGrafter"/>
</dbReference>
<dbReference type="GO" id="GO:0005096">
    <property type="term" value="F:GTPase activator activity"/>
    <property type="evidence" value="ECO:0007669"/>
    <property type="project" value="UniProtKB-KW"/>
</dbReference>
<comment type="caution">
    <text evidence="6">The sequence shown here is derived from an EMBL/GenBank/DDBJ whole genome shotgun (WGS) entry which is preliminary data.</text>
</comment>
<dbReference type="CDD" id="cd00116">
    <property type="entry name" value="LRR_RI"/>
    <property type="match status" value="1"/>
</dbReference>
<dbReference type="InterPro" id="IPR001611">
    <property type="entry name" value="Leu-rich_rpt"/>
</dbReference>
<evidence type="ECO:0000313" key="7">
    <source>
        <dbReference type="Proteomes" id="UP000828390"/>
    </source>
</evidence>
<dbReference type="AlphaFoldDB" id="A0A9D4H9Z2"/>
<dbReference type="InterPro" id="IPR032675">
    <property type="entry name" value="LRR_dom_sf"/>
</dbReference>
<dbReference type="GO" id="GO:0048471">
    <property type="term" value="C:perinuclear region of cytoplasm"/>
    <property type="evidence" value="ECO:0007669"/>
    <property type="project" value="TreeGrafter"/>
</dbReference>
<dbReference type="GO" id="GO:0006913">
    <property type="term" value="P:nucleocytoplasmic transport"/>
    <property type="evidence" value="ECO:0007669"/>
    <property type="project" value="TreeGrafter"/>
</dbReference>
<evidence type="ECO:0000256" key="1">
    <source>
        <dbReference type="ARBA" id="ARBA00022468"/>
    </source>
</evidence>
<dbReference type="Pfam" id="PF13516">
    <property type="entry name" value="LRR_6"/>
    <property type="match status" value="4"/>
</dbReference>
<dbReference type="SUPFAM" id="SSF52047">
    <property type="entry name" value="RNI-like"/>
    <property type="match status" value="1"/>
</dbReference>
<evidence type="ECO:0000256" key="4">
    <source>
        <dbReference type="SAM" id="MobiDB-lite"/>
    </source>
</evidence>
<accession>A0A9D4H9Z2</accession>
<dbReference type="Pfam" id="PF07834">
    <property type="entry name" value="RanGAP1_C"/>
    <property type="match status" value="1"/>
</dbReference>
<reference evidence="6" key="2">
    <citation type="submission" date="2020-11" db="EMBL/GenBank/DDBJ databases">
        <authorList>
            <person name="McCartney M.A."/>
            <person name="Auch B."/>
            <person name="Kono T."/>
            <person name="Mallez S."/>
            <person name="Becker A."/>
            <person name="Gohl D.M."/>
            <person name="Silverstein K.A.T."/>
            <person name="Koren S."/>
            <person name="Bechman K.B."/>
            <person name="Herman A."/>
            <person name="Abrahante J.E."/>
            <person name="Garbe J."/>
        </authorList>
    </citation>
    <scope>NUCLEOTIDE SEQUENCE</scope>
    <source>
        <strain evidence="6">Duluth1</strain>
        <tissue evidence="6">Whole animal</tissue>
    </source>
</reference>
<name>A0A9D4H9Z2_DREPO</name>
<dbReference type="GO" id="GO:0005829">
    <property type="term" value="C:cytosol"/>
    <property type="evidence" value="ECO:0007669"/>
    <property type="project" value="TreeGrafter"/>
</dbReference>
<keyword evidence="3" id="KW-0677">Repeat</keyword>
<dbReference type="EMBL" id="JAIWYP010000004">
    <property type="protein sequence ID" value="KAH3830310.1"/>
    <property type="molecule type" value="Genomic_DNA"/>
</dbReference>
<keyword evidence="7" id="KW-1185">Reference proteome</keyword>
<dbReference type="Gene3D" id="1.25.40.200">
    <property type="entry name" value="Ran-GTPase activating protein 1, C-terminal domain"/>
    <property type="match status" value="1"/>
</dbReference>
<evidence type="ECO:0000259" key="5">
    <source>
        <dbReference type="Pfam" id="PF07834"/>
    </source>
</evidence>
<protein>
    <recommendedName>
        <fullName evidence="5">Ran-GTPase activating protein 1 C-terminal domain-containing protein</fullName>
    </recommendedName>
</protein>
<dbReference type="Gene3D" id="3.80.10.10">
    <property type="entry name" value="Ribonuclease Inhibitor"/>
    <property type="match status" value="1"/>
</dbReference>
<reference evidence="6" key="1">
    <citation type="journal article" date="2019" name="bioRxiv">
        <title>The Genome of the Zebra Mussel, Dreissena polymorpha: A Resource for Invasive Species Research.</title>
        <authorList>
            <person name="McCartney M.A."/>
            <person name="Auch B."/>
            <person name="Kono T."/>
            <person name="Mallez S."/>
            <person name="Zhang Y."/>
            <person name="Obille A."/>
            <person name="Becker A."/>
            <person name="Abrahante J.E."/>
            <person name="Garbe J."/>
            <person name="Badalamenti J.P."/>
            <person name="Herman A."/>
            <person name="Mangelson H."/>
            <person name="Liachko I."/>
            <person name="Sullivan S."/>
            <person name="Sone E.D."/>
            <person name="Koren S."/>
            <person name="Silverstein K.A.T."/>
            <person name="Beckman K.B."/>
            <person name="Gohl D.M."/>
        </authorList>
    </citation>
    <scope>NUCLEOTIDE SEQUENCE</scope>
    <source>
        <strain evidence="6">Duluth1</strain>
        <tissue evidence="6">Whole animal</tissue>
    </source>
</reference>
<dbReference type="Proteomes" id="UP000828390">
    <property type="component" value="Unassembled WGS sequence"/>
</dbReference>
<dbReference type="GO" id="GO:0007165">
    <property type="term" value="P:signal transduction"/>
    <property type="evidence" value="ECO:0007669"/>
    <property type="project" value="InterPro"/>
</dbReference>
<dbReference type="PANTHER" id="PTHR24113">
    <property type="entry name" value="RAN GTPASE-ACTIVATING PROTEIN 1"/>
    <property type="match status" value="1"/>
</dbReference>
<dbReference type="SMART" id="SM00368">
    <property type="entry name" value="LRR_RI"/>
    <property type="match status" value="8"/>
</dbReference>
<organism evidence="6 7">
    <name type="scientific">Dreissena polymorpha</name>
    <name type="common">Zebra mussel</name>
    <name type="synonym">Mytilus polymorpha</name>
    <dbReference type="NCBI Taxonomy" id="45954"/>
    <lineage>
        <taxon>Eukaryota</taxon>
        <taxon>Metazoa</taxon>
        <taxon>Spiralia</taxon>
        <taxon>Lophotrochozoa</taxon>
        <taxon>Mollusca</taxon>
        <taxon>Bivalvia</taxon>
        <taxon>Autobranchia</taxon>
        <taxon>Heteroconchia</taxon>
        <taxon>Euheterodonta</taxon>
        <taxon>Imparidentia</taxon>
        <taxon>Neoheterodontei</taxon>
        <taxon>Myida</taxon>
        <taxon>Dreissenoidea</taxon>
        <taxon>Dreissenidae</taxon>
        <taxon>Dreissena</taxon>
    </lineage>
</organism>
<keyword evidence="2" id="KW-0433">Leucine-rich repeat</keyword>
<dbReference type="GO" id="GO:0005634">
    <property type="term" value="C:nucleus"/>
    <property type="evidence" value="ECO:0007669"/>
    <property type="project" value="TreeGrafter"/>
</dbReference>
<dbReference type="InterPro" id="IPR027038">
    <property type="entry name" value="RanGap"/>
</dbReference>
<proteinExistence type="predicted"/>
<evidence type="ECO:0000256" key="2">
    <source>
        <dbReference type="ARBA" id="ARBA00022614"/>
    </source>
</evidence>
<dbReference type="InterPro" id="IPR036720">
    <property type="entry name" value="RanGAP1_C_sf"/>
</dbReference>
<evidence type="ECO:0000256" key="3">
    <source>
        <dbReference type="ARBA" id="ARBA00022737"/>
    </source>
</evidence>
<feature type="domain" description="Ran-GTPase activating protein 1 C-terminal" evidence="5">
    <location>
        <begin position="404"/>
        <end position="566"/>
    </location>
</feature>
<sequence>MAAVDEVTKKIQSTKVEDSFELSFQGKGLKLNTKEDAKEIVDGINGCAVMTALRMEGNTMGVNAAEEIAGALKKHPEFQRALWSDMFTGRLKTEIPPALKHLGAAMIAANAQLVELDLSDNAFGPNGVEGIVELLRSKTCYTLKELRLNNNGLGTTGGKMLAGCLMDCYKSSQAAGKPLALEVFISGRGRLENDGSTALSEVFKLMGSLVEVAMPQNGINHEGITALAGAFQHNPNLRILNLNDNTFTAVGAKSMAKVLPSLQNLEVINFGDCLIRTEGARAIAKAITDGHKKLKELVLSGNEISKDAASCLAEVIENKDHLEKLDLDSNMFGEEGIELIRESIESIGKLDVLGSLSGDEGSDDEDEENYDDTYEEGEEQAEEEEGEGDTVDDPILTVRGIALTPKQDVSIKDFLSFPSPTKLQSFGRNFSSSIRQELGSDIHDVERTVSTLVRVSTVVTEKDPTSLNIVCKSADDILQELFKSGVFNTDILVANAFLVYLGILKGEDKKYRGPSDISGPLLVLEHIVKQSYFPGKARKLIAAFMDKPHQLLDQCGGIRNRLLSILYS</sequence>
<dbReference type="OrthoDB" id="184583at2759"/>
<dbReference type="PANTHER" id="PTHR24113:SF12">
    <property type="entry name" value="RAN GTPASE-ACTIVATING PROTEIN 1"/>
    <property type="match status" value="1"/>
</dbReference>
<feature type="compositionally biased region" description="Acidic residues" evidence="4">
    <location>
        <begin position="360"/>
        <end position="392"/>
    </location>
</feature>
<gene>
    <name evidence="6" type="ORF">DPMN_103550</name>
</gene>